<feature type="non-terminal residue" evidence="15">
    <location>
        <position position="968"/>
    </location>
</feature>
<evidence type="ECO:0000256" key="8">
    <source>
        <dbReference type="ARBA" id="ARBA00023125"/>
    </source>
</evidence>
<evidence type="ECO:0000256" key="9">
    <source>
        <dbReference type="ARBA" id="ARBA00023163"/>
    </source>
</evidence>
<dbReference type="FunFam" id="3.30.160.60:FF:000657">
    <property type="entry name" value="GDNF inducible zinc finger protein 1"/>
    <property type="match status" value="1"/>
</dbReference>
<feature type="region of interest" description="Disordered" evidence="12">
    <location>
        <begin position="521"/>
        <end position="563"/>
    </location>
</feature>
<comment type="subcellular location">
    <subcellularLocation>
        <location evidence="1">Nucleus</location>
    </subcellularLocation>
</comment>
<dbReference type="PROSITE" id="PS00028">
    <property type="entry name" value="ZINC_FINGER_C2H2_1"/>
    <property type="match status" value="13"/>
</dbReference>
<keyword evidence="8" id="KW-0238">DNA-binding</keyword>
<keyword evidence="10" id="KW-0539">Nucleus</keyword>
<evidence type="ECO:0000313" key="17">
    <source>
        <dbReference type="Proteomes" id="UP000618051"/>
    </source>
</evidence>
<feature type="domain" description="C2H2-type" evidence="14">
    <location>
        <begin position="480"/>
        <end position="507"/>
    </location>
</feature>
<name>A0A835NEM6_9PASS</name>
<dbReference type="InterPro" id="IPR011333">
    <property type="entry name" value="SKP1/BTB/POZ_sf"/>
</dbReference>
<feature type="domain" description="C2H2-type" evidence="14">
    <location>
        <begin position="260"/>
        <end position="288"/>
    </location>
</feature>
<dbReference type="GO" id="GO:0000122">
    <property type="term" value="P:negative regulation of transcription by RNA polymerase II"/>
    <property type="evidence" value="ECO:0007669"/>
    <property type="project" value="UniProtKB-ARBA"/>
</dbReference>
<dbReference type="FunFam" id="3.30.160.60:FF:001818">
    <property type="entry name" value="GDNF-inducible zinc finger protein 1 isoform X1"/>
    <property type="match status" value="2"/>
</dbReference>
<feature type="domain" description="C2H2-type" evidence="14">
    <location>
        <begin position="365"/>
        <end position="393"/>
    </location>
</feature>
<dbReference type="InterPro" id="IPR036236">
    <property type="entry name" value="Znf_C2H2_sf"/>
</dbReference>
<keyword evidence="17" id="KW-1185">Reference proteome</keyword>
<dbReference type="Pfam" id="PF00096">
    <property type="entry name" value="zf-C2H2"/>
    <property type="match status" value="8"/>
</dbReference>
<feature type="domain" description="C2H2-type" evidence="14">
    <location>
        <begin position="752"/>
        <end position="779"/>
    </location>
</feature>
<feature type="domain" description="C2H2-type" evidence="14">
    <location>
        <begin position="452"/>
        <end position="479"/>
    </location>
</feature>
<evidence type="ECO:0000256" key="6">
    <source>
        <dbReference type="ARBA" id="ARBA00022833"/>
    </source>
</evidence>
<feature type="compositionally biased region" description="Basic and acidic residues" evidence="12">
    <location>
        <begin position="247"/>
        <end position="261"/>
    </location>
</feature>
<feature type="domain" description="C2H2-type" evidence="14">
    <location>
        <begin position="780"/>
        <end position="807"/>
    </location>
</feature>
<feature type="domain" description="C2H2-type" evidence="14">
    <location>
        <begin position="808"/>
        <end position="835"/>
    </location>
</feature>
<comment type="caution">
    <text evidence="15">The sequence shown here is derived from an EMBL/GenBank/DDBJ whole genome shotgun (WGS) entry which is preliminary data.</text>
</comment>
<keyword evidence="7" id="KW-0805">Transcription regulation</keyword>
<dbReference type="FunFam" id="3.30.160.60:FF:000912">
    <property type="entry name" value="Zinc finger protein 660"/>
    <property type="match status" value="1"/>
</dbReference>
<keyword evidence="9" id="KW-0804">Transcription</keyword>
<evidence type="ECO:0000256" key="5">
    <source>
        <dbReference type="ARBA" id="ARBA00022771"/>
    </source>
</evidence>
<evidence type="ECO:0000256" key="10">
    <source>
        <dbReference type="ARBA" id="ARBA00023242"/>
    </source>
</evidence>
<dbReference type="GO" id="GO:0008270">
    <property type="term" value="F:zinc ion binding"/>
    <property type="evidence" value="ECO:0007669"/>
    <property type="project" value="UniProtKB-KW"/>
</dbReference>
<feature type="domain" description="C2H2-type" evidence="14">
    <location>
        <begin position="688"/>
        <end position="715"/>
    </location>
</feature>
<dbReference type="FunFam" id="3.30.160.60:FF:000446">
    <property type="entry name" value="Zinc finger protein"/>
    <property type="match status" value="1"/>
</dbReference>
<reference evidence="16 17" key="2">
    <citation type="journal article" date="2021" name="J. Hered.">
        <title>Feather Gene Expression Elucidates the Developmental Basis of Plumage Iridescence in African Starlings.</title>
        <authorList>
            <person name="Rubenstein D.R."/>
            <person name="Corvelo A."/>
            <person name="MacManes M.D."/>
            <person name="Maia R."/>
            <person name="Narzisi G."/>
            <person name="Rousaki A."/>
            <person name="Vandenabeele P."/>
            <person name="Shawkey M.D."/>
            <person name="Solomon J."/>
        </authorList>
    </citation>
    <scope>NUCLEOTIDE SEQUENCE [LARGE SCALE GENOMIC DNA]</scope>
    <source>
        <strain evidence="16">SS15</strain>
    </source>
</reference>
<dbReference type="AlphaFoldDB" id="A0A835NEM6"/>
<feature type="domain" description="C2H2-type" evidence="14">
    <location>
        <begin position="724"/>
        <end position="751"/>
    </location>
</feature>
<dbReference type="SUPFAM" id="SSF54695">
    <property type="entry name" value="POZ domain"/>
    <property type="match status" value="1"/>
</dbReference>
<dbReference type="EMBL" id="JADDUC010000314">
    <property type="protein sequence ID" value="KAG0114292.1"/>
    <property type="molecule type" value="Genomic_DNA"/>
</dbReference>
<evidence type="ECO:0000256" key="1">
    <source>
        <dbReference type="ARBA" id="ARBA00004123"/>
    </source>
</evidence>
<evidence type="ECO:0000256" key="7">
    <source>
        <dbReference type="ARBA" id="ARBA00023015"/>
    </source>
</evidence>
<evidence type="ECO:0000313" key="16">
    <source>
        <dbReference type="EMBL" id="KAI1240322.1"/>
    </source>
</evidence>
<dbReference type="Pfam" id="PF13912">
    <property type="entry name" value="zf-C2H2_6"/>
    <property type="match status" value="2"/>
</dbReference>
<feature type="compositionally biased region" description="Basic and acidic residues" evidence="12">
    <location>
        <begin position="550"/>
        <end position="562"/>
    </location>
</feature>
<dbReference type="PANTHER" id="PTHR24394:SF44">
    <property type="entry name" value="ZINC FINGER PROTEIN 271-LIKE"/>
    <property type="match status" value="1"/>
</dbReference>
<feature type="compositionally biased region" description="Basic and acidic residues" evidence="12">
    <location>
        <begin position="521"/>
        <end position="530"/>
    </location>
</feature>
<reference evidence="16" key="3">
    <citation type="submission" date="2022-01" db="EMBL/GenBank/DDBJ databases">
        <authorList>
            <person name="Rubenstein D.R."/>
        </authorList>
    </citation>
    <scope>NUCLEOTIDE SEQUENCE</scope>
    <source>
        <strain evidence="16">SS15</strain>
        <tissue evidence="16">Liver</tissue>
    </source>
</reference>
<feature type="domain" description="BTB" evidence="13">
    <location>
        <begin position="40"/>
        <end position="112"/>
    </location>
</feature>
<dbReference type="PROSITE" id="PS50157">
    <property type="entry name" value="ZINC_FINGER_C2H2_2"/>
    <property type="match status" value="15"/>
</dbReference>
<evidence type="ECO:0000256" key="4">
    <source>
        <dbReference type="ARBA" id="ARBA00022737"/>
    </source>
</evidence>
<accession>A0A835NEM6</accession>
<feature type="domain" description="C2H2-type" evidence="14">
    <location>
        <begin position="660"/>
        <end position="687"/>
    </location>
</feature>
<dbReference type="FunFam" id="3.30.160.60:FF:000709">
    <property type="entry name" value="GDNF-inducible zinc finger protein 1"/>
    <property type="match status" value="1"/>
</dbReference>
<proteinExistence type="inferred from homology"/>
<keyword evidence="6" id="KW-0862">Zinc</keyword>
<comment type="similarity">
    <text evidence="2">Belongs to the krueppel C2H2-type zinc-finger protein family.</text>
</comment>
<organism evidence="15">
    <name type="scientific">Lamprotornis superbus</name>
    <dbReference type="NCBI Taxonomy" id="245042"/>
    <lineage>
        <taxon>Eukaryota</taxon>
        <taxon>Metazoa</taxon>
        <taxon>Chordata</taxon>
        <taxon>Craniata</taxon>
        <taxon>Vertebrata</taxon>
        <taxon>Euteleostomi</taxon>
        <taxon>Archelosauria</taxon>
        <taxon>Archosauria</taxon>
        <taxon>Dinosauria</taxon>
        <taxon>Saurischia</taxon>
        <taxon>Theropoda</taxon>
        <taxon>Coelurosauria</taxon>
        <taxon>Aves</taxon>
        <taxon>Neognathae</taxon>
        <taxon>Neoaves</taxon>
        <taxon>Telluraves</taxon>
        <taxon>Australaves</taxon>
        <taxon>Passeriformes</taxon>
        <taxon>Sturnidae</taxon>
        <taxon>Lamprotornis</taxon>
    </lineage>
</organism>
<dbReference type="FunFam" id="3.30.160.60:FF:000701">
    <property type="entry name" value="Zinc finger and BTB domain containing 40"/>
    <property type="match status" value="1"/>
</dbReference>
<dbReference type="Pfam" id="PF00651">
    <property type="entry name" value="BTB"/>
    <property type="match status" value="1"/>
</dbReference>
<feature type="region of interest" description="Disordered" evidence="12">
    <location>
        <begin position="155"/>
        <end position="175"/>
    </location>
</feature>
<dbReference type="InterPro" id="IPR013087">
    <property type="entry name" value="Znf_C2H2_type"/>
</dbReference>
<evidence type="ECO:0008006" key="18">
    <source>
        <dbReference type="Google" id="ProtNLM"/>
    </source>
</evidence>
<dbReference type="EMBL" id="JADDUC020000003">
    <property type="protein sequence ID" value="KAI1240322.1"/>
    <property type="molecule type" value="Genomic_DNA"/>
</dbReference>
<dbReference type="FunFam" id="3.30.160.60:FF:002343">
    <property type="entry name" value="Zinc finger protein 33A"/>
    <property type="match status" value="1"/>
</dbReference>
<evidence type="ECO:0000256" key="2">
    <source>
        <dbReference type="ARBA" id="ARBA00006991"/>
    </source>
</evidence>
<keyword evidence="4" id="KW-0677">Repeat</keyword>
<reference evidence="15" key="1">
    <citation type="submission" date="2020-10" db="EMBL/GenBank/DDBJ databases">
        <title>Feather gene expression reveals the developmental basis of iridescence in African starlings.</title>
        <authorList>
            <person name="Rubenstein D.R."/>
        </authorList>
    </citation>
    <scope>NUCLEOTIDE SEQUENCE</scope>
    <source>
        <strain evidence="15">SS15</strain>
        <tissue evidence="15">Liver</tissue>
    </source>
</reference>
<feature type="domain" description="C2H2-type" evidence="14">
    <location>
        <begin position="568"/>
        <end position="596"/>
    </location>
</feature>
<feature type="domain" description="C2H2-type" evidence="14">
    <location>
        <begin position="424"/>
        <end position="451"/>
    </location>
</feature>
<evidence type="ECO:0000256" key="12">
    <source>
        <dbReference type="SAM" id="MobiDB-lite"/>
    </source>
</evidence>
<dbReference type="FunFam" id="3.30.160.60:FF:003139">
    <property type="entry name" value="Zinc finger protein 1144"/>
    <property type="match status" value="1"/>
</dbReference>
<evidence type="ECO:0000256" key="11">
    <source>
        <dbReference type="PROSITE-ProRule" id="PRU00042"/>
    </source>
</evidence>
<keyword evidence="3" id="KW-0479">Metal-binding</keyword>
<dbReference type="PROSITE" id="PS50097">
    <property type="entry name" value="BTB"/>
    <property type="match status" value="1"/>
</dbReference>
<dbReference type="Gene3D" id="3.30.160.60">
    <property type="entry name" value="Classic Zinc Finger"/>
    <property type="match status" value="13"/>
</dbReference>
<feature type="compositionally biased region" description="Basic residues" evidence="12">
    <location>
        <begin position="223"/>
        <end position="232"/>
    </location>
</feature>
<dbReference type="InterPro" id="IPR000210">
    <property type="entry name" value="BTB/POZ_dom"/>
</dbReference>
<dbReference type="PANTHER" id="PTHR24394">
    <property type="entry name" value="ZINC FINGER PROTEIN"/>
    <property type="match status" value="1"/>
</dbReference>
<evidence type="ECO:0000259" key="13">
    <source>
        <dbReference type="PROSITE" id="PS50097"/>
    </source>
</evidence>
<dbReference type="GO" id="GO:0003677">
    <property type="term" value="F:DNA binding"/>
    <property type="evidence" value="ECO:0007669"/>
    <property type="project" value="UniProtKB-KW"/>
</dbReference>
<evidence type="ECO:0000313" key="15">
    <source>
        <dbReference type="EMBL" id="KAG0114292.1"/>
    </source>
</evidence>
<dbReference type="GO" id="GO:0005634">
    <property type="term" value="C:nucleus"/>
    <property type="evidence" value="ECO:0007669"/>
    <property type="project" value="UniProtKB-SubCell"/>
</dbReference>
<feature type="domain" description="C2H2-type" evidence="14">
    <location>
        <begin position="601"/>
        <end position="629"/>
    </location>
</feature>
<dbReference type="Gene3D" id="3.30.710.10">
    <property type="entry name" value="Potassium Channel Kv1.1, Chain A"/>
    <property type="match status" value="1"/>
</dbReference>
<evidence type="ECO:0000259" key="14">
    <source>
        <dbReference type="PROSITE" id="PS50157"/>
    </source>
</evidence>
<sequence>MLSYKLKFLMEKKKILMKSKVAAPNLLRALHSLYRLGHLCDVTVLTQHLGIQEEFLAHKAVLAASSNYFKGLFLHQEMLDAQKCTVTLQDIYTEEFTSFLEFVYTAEVEIEAGKLQRMKEIAERLECKDLLDICEEVKVEGRKGLDLSLHLKGQRGENGGSQWPRIQQEENPRSSSQIVAIPMQRKLWDRQKHKELLPGYELVGGQAGGLEQEATAFPAPKSRLAKPPKCNKAHSPSRPGVDIASLETKDGRGQERKRESQARPYCDKAISSKCGLALHVRTHTRDRPYRCQHCPASFAHRAAYTSHLSKEPAPGFKLKKASKSAANKKSIYVIHCDKCQEQFVSRKKYVDHCRDVHQSLPGKAYRCEVCSKAFASYTSCKEHRACVHSDERRFSCGLCQATFKRKRDVRTHSARKHEGRAKRPLCSVCGKMLSSRTALVFHMRTHTGEKPYECGVCPSRFAQPSQLKIHTRSHTGEKPYICEDCGASFADKGKLTGHKRTHTGCSKKVFVEIPKKKYTRRLREQQRSAEEEAQQEGEQEESAGKAEGSSAEREEDRKRRGGGDGGAFKCGTCQKEFLYEKSFLKHVQQSHGGAAAAPPEFRCETCAQTFANRCNLRSHQRHVHSSERRFPCELCAKRFKRGKDVRRHVLQVHEGGGERHQCPQCGKGLSSRTALRLHERTHTGHKPYGCPECQAKFSQPSALKTHMSVSTKKLKLSRQWERPFMCETCGKSFASKEYLKHHNRIHTGSKPFKCEVCFRTFAQRNSLYQHIKVHTGERPYCCDQCGKQFTQLNALQRHHRIHTGEKPFMCNACGRTFTDKSTLRRHTSIHDKNTPWKSFLVIVEGAAKNDTEGHKTELPDEEYEVSPKIPEKLLSFPENSPYQSLAAAPGNGNSSTDCKASGAQEALLGELSVLHTQTDSGQPQLHALRVMEVGREYSGSGGIVTWEPSQCTMDTAEDMLELLTHNYQ</sequence>
<feature type="compositionally biased region" description="Acidic residues" evidence="12">
    <location>
        <begin position="531"/>
        <end position="541"/>
    </location>
</feature>
<dbReference type="SMART" id="SM00225">
    <property type="entry name" value="BTB"/>
    <property type="match status" value="1"/>
</dbReference>
<feature type="region of interest" description="Disordered" evidence="12">
    <location>
        <begin position="219"/>
        <end position="262"/>
    </location>
</feature>
<dbReference type="Proteomes" id="UP000618051">
    <property type="component" value="Unassembled WGS sequence"/>
</dbReference>
<protein>
    <recommendedName>
        <fullName evidence="18">GZF1 protein</fullName>
    </recommendedName>
</protein>
<dbReference type="OrthoDB" id="1095242at2759"/>
<evidence type="ECO:0000256" key="3">
    <source>
        <dbReference type="ARBA" id="ARBA00022723"/>
    </source>
</evidence>
<dbReference type="GO" id="GO:0000981">
    <property type="term" value="F:DNA-binding transcription factor activity, RNA polymerase II-specific"/>
    <property type="evidence" value="ECO:0007669"/>
    <property type="project" value="TreeGrafter"/>
</dbReference>
<feature type="domain" description="C2H2-type" evidence="14">
    <location>
        <begin position="630"/>
        <end position="658"/>
    </location>
</feature>
<gene>
    <name evidence="16" type="ORF">IHE44_0008739</name>
    <name evidence="15" type="ORF">IHE44_008378</name>
</gene>
<dbReference type="SMART" id="SM00355">
    <property type="entry name" value="ZnF_C2H2"/>
    <property type="match status" value="17"/>
</dbReference>
<dbReference type="SUPFAM" id="SSF57667">
    <property type="entry name" value="beta-beta-alpha zinc fingers"/>
    <property type="match status" value="8"/>
</dbReference>
<keyword evidence="5 11" id="KW-0863">Zinc-finger</keyword>
<feature type="domain" description="C2H2-type" evidence="14">
    <location>
        <begin position="394"/>
        <end position="422"/>
    </location>
</feature>